<organism evidence="1 2">
    <name type="scientific">Hibiscus sabdariffa</name>
    <name type="common">roselle</name>
    <dbReference type="NCBI Taxonomy" id="183260"/>
    <lineage>
        <taxon>Eukaryota</taxon>
        <taxon>Viridiplantae</taxon>
        <taxon>Streptophyta</taxon>
        <taxon>Embryophyta</taxon>
        <taxon>Tracheophyta</taxon>
        <taxon>Spermatophyta</taxon>
        <taxon>Magnoliopsida</taxon>
        <taxon>eudicotyledons</taxon>
        <taxon>Gunneridae</taxon>
        <taxon>Pentapetalae</taxon>
        <taxon>rosids</taxon>
        <taxon>malvids</taxon>
        <taxon>Malvales</taxon>
        <taxon>Malvaceae</taxon>
        <taxon>Malvoideae</taxon>
        <taxon>Hibiscus</taxon>
    </lineage>
</organism>
<sequence>MKGKLKQLNRDPFGNVDSNYRALVDEIDQFDERLNGDELDDCELLHKRQLYSKLWAASRPVESVWRQKSRATWIAEGDKSTNKARLRLVQNGIVGIQYNDRWETNPERLQCVFVKDFRRHFEHIPYAGVFDLNVDFAR</sequence>
<name>A0ABR2NKA3_9ROSI</name>
<evidence type="ECO:0000313" key="1">
    <source>
        <dbReference type="EMBL" id="KAK8976397.1"/>
    </source>
</evidence>
<evidence type="ECO:0000313" key="2">
    <source>
        <dbReference type="Proteomes" id="UP001396334"/>
    </source>
</evidence>
<reference evidence="1 2" key="1">
    <citation type="journal article" date="2024" name="G3 (Bethesda)">
        <title>Genome assembly of Hibiscus sabdariffa L. provides insights into metabolisms of medicinal natural products.</title>
        <authorList>
            <person name="Kim T."/>
        </authorList>
    </citation>
    <scope>NUCLEOTIDE SEQUENCE [LARGE SCALE GENOMIC DNA]</scope>
    <source>
        <strain evidence="1">TK-2024</strain>
        <tissue evidence="1">Old leaves</tissue>
    </source>
</reference>
<dbReference type="Proteomes" id="UP001396334">
    <property type="component" value="Unassembled WGS sequence"/>
</dbReference>
<proteinExistence type="predicted"/>
<dbReference type="EMBL" id="JBBPBN010000133">
    <property type="protein sequence ID" value="KAK8976397.1"/>
    <property type="molecule type" value="Genomic_DNA"/>
</dbReference>
<keyword evidence="2" id="KW-1185">Reference proteome</keyword>
<protein>
    <submittedName>
        <fullName evidence="1">Uncharacterized protein</fullName>
    </submittedName>
</protein>
<accession>A0ABR2NKA3</accession>
<gene>
    <name evidence="1" type="ORF">V6N11_013533</name>
</gene>
<comment type="caution">
    <text evidence="1">The sequence shown here is derived from an EMBL/GenBank/DDBJ whole genome shotgun (WGS) entry which is preliminary data.</text>
</comment>